<dbReference type="AlphaFoldDB" id="A0A2C8F7J7"/>
<accession>A0A2C8F7J7</accession>
<dbReference type="KEGG" id="pprf:DPRO_1519"/>
<gene>
    <name evidence="1" type="ORF">DPRO_1519</name>
</gene>
<evidence type="ECO:0000313" key="2">
    <source>
        <dbReference type="Proteomes" id="UP000219215"/>
    </source>
</evidence>
<dbReference type="Proteomes" id="UP000219215">
    <property type="component" value="Chromosome DPRO"/>
</dbReference>
<sequence length="303" mass="33450">MSTLCWNGVGLTTPEDWEPSALERDGFVLARGDMPLCELKWRVVHGSFSFKKHLKRLSKGNKGAEMRPLPESETPKSWAQAVGKLEQTGLLAGSFFWKGPGHDGMGAMLHNPATGLAVLAQFFIRGQHDLDIASEVLSSFRDHTNGKTVPWTMFGLTARVPSNFVLDTFSFKPGHYRVSYWLPATKKGERLPPGKGKGVSLVFDRYAPASVFLKGTSLEAWVTDNMDGAPKSGNGIESGEKKVMWDVVEKTSLLRRILRREVYNRGRVWIVDDENTVLGVHARGSIAAPADQFNGICESYGIV</sequence>
<evidence type="ECO:0000313" key="1">
    <source>
        <dbReference type="EMBL" id="SOB58414.1"/>
    </source>
</evidence>
<reference evidence="2" key="1">
    <citation type="submission" date="2017-09" db="EMBL/GenBank/DDBJ databases">
        <authorList>
            <person name="Regsiter A."/>
            <person name="William W."/>
        </authorList>
    </citation>
    <scope>NUCLEOTIDE SEQUENCE [LARGE SCALE GENOMIC DNA]</scope>
    <source>
        <strain evidence="2">500-1</strain>
    </source>
</reference>
<dbReference type="EMBL" id="LT907975">
    <property type="protein sequence ID" value="SOB58414.1"/>
    <property type="molecule type" value="Genomic_DNA"/>
</dbReference>
<dbReference type="OrthoDB" id="5445923at2"/>
<keyword evidence="2" id="KW-1185">Reference proteome</keyword>
<proteinExistence type="predicted"/>
<name>A0A2C8F7J7_9BACT</name>
<protein>
    <submittedName>
        <fullName evidence="1">Uncharacterized protein</fullName>
    </submittedName>
</protein>
<organism evidence="1 2">
    <name type="scientific">Pseudodesulfovibrio profundus</name>
    <dbReference type="NCBI Taxonomy" id="57320"/>
    <lineage>
        <taxon>Bacteria</taxon>
        <taxon>Pseudomonadati</taxon>
        <taxon>Thermodesulfobacteriota</taxon>
        <taxon>Desulfovibrionia</taxon>
        <taxon>Desulfovibrionales</taxon>
        <taxon>Desulfovibrionaceae</taxon>
    </lineage>
</organism>
<dbReference type="RefSeq" id="WP_097011473.1">
    <property type="nucleotide sequence ID" value="NZ_LT907975.1"/>
</dbReference>